<keyword evidence="8" id="KW-0411">Iron-sulfur</keyword>
<protein>
    <submittedName>
        <fullName evidence="11">B12-binding domain-containing radical SAM protein</fullName>
    </submittedName>
</protein>
<dbReference type="InterPro" id="IPR006158">
    <property type="entry name" value="Cobalamin-bd"/>
</dbReference>
<comment type="cofactor">
    <cofactor evidence="1">
        <name>[4Fe-4S] cluster</name>
        <dbReference type="ChEBI" id="CHEBI:49883"/>
    </cofactor>
</comment>
<dbReference type="InterPro" id="IPR036724">
    <property type="entry name" value="Cobalamin-bd_sf"/>
</dbReference>
<dbReference type="CDD" id="cd02068">
    <property type="entry name" value="radical_SAM_B12_BD"/>
    <property type="match status" value="1"/>
</dbReference>
<dbReference type="RefSeq" id="WP_282002027.1">
    <property type="nucleotide sequence ID" value="NZ_AP027151.1"/>
</dbReference>
<keyword evidence="7" id="KW-0408">Iron</keyword>
<name>A0ABN6VNQ4_9BACT</name>
<dbReference type="InterPro" id="IPR051198">
    <property type="entry name" value="BchE-like"/>
</dbReference>
<dbReference type="Pfam" id="PF02310">
    <property type="entry name" value="B12-binding"/>
    <property type="match status" value="1"/>
</dbReference>
<evidence type="ECO:0000313" key="12">
    <source>
        <dbReference type="Proteomes" id="UP001317705"/>
    </source>
</evidence>
<gene>
    <name evidence="11" type="ORF">GURASL_08190</name>
</gene>
<evidence type="ECO:0000256" key="7">
    <source>
        <dbReference type="ARBA" id="ARBA00023004"/>
    </source>
</evidence>
<evidence type="ECO:0000256" key="3">
    <source>
        <dbReference type="ARBA" id="ARBA00022603"/>
    </source>
</evidence>
<dbReference type="InterPro" id="IPR007197">
    <property type="entry name" value="rSAM"/>
</dbReference>
<dbReference type="SMART" id="SM00729">
    <property type="entry name" value="Elp3"/>
    <property type="match status" value="1"/>
</dbReference>
<evidence type="ECO:0000256" key="2">
    <source>
        <dbReference type="ARBA" id="ARBA00022485"/>
    </source>
</evidence>
<dbReference type="PROSITE" id="PS01278">
    <property type="entry name" value="MTTASE_RADICAL"/>
    <property type="match status" value="1"/>
</dbReference>
<dbReference type="Proteomes" id="UP001317705">
    <property type="component" value="Chromosome"/>
</dbReference>
<dbReference type="CDD" id="cd01335">
    <property type="entry name" value="Radical_SAM"/>
    <property type="match status" value="1"/>
</dbReference>
<dbReference type="PANTHER" id="PTHR43409">
    <property type="entry name" value="ANAEROBIC MAGNESIUM-PROTOPORPHYRIN IX MONOMETHYL ESTER CYCLASE-RELATED"/>
    <property type="match status" value="1"/>
</dbReference>
<dbReference type="SUPFAM" id="SSF102114">
    <property type="entry name" value="Radical SAM enzymes"/>
    <property type="match status" value="1"/>
</dbReference>
<evidence type="ECO:0000256" key="4">
    <source>
        <dbReference type="ARBA" id="ARBA00022679"/>
    </source>
</evidence>
<feature type="domain" description="Radical SAM core" evidence="10">
    <location>
        <begin position="185"/>
        <end position="417"/>
    </location>
</feature>
<keyword evidence="12" id="KW-1185">Reference proteome</keyword>
<dbReference type="PROSITE" id="PS51332">
    <property type="entry name" value="B12_BINDING"/>
    <property type="match status" value="1"/>
</dbReference>
<keyword evidence="2" id="KW-0004">4Fe-4S</keyword>
<feature type="domain" description="B12-binding" evidence="9">
    <location>
        <begin position="11"/>
        <end position="139"/>
    </location>
</feature>
<keyword evidence="6" id="KW-0479">Metal-binding</keyword>
<evidence type="ECO:0000259" key="9">
    <source>
        <dbReference type="PROSITE" id="PS51332"/>
    </source>
</evidence>
<keyword evidence="3" id="KW-0489">Methyltransferase</keyword>
<dbReference type="InterPro" id="IPR020612">
    <property type="entry name" value="Methylthiotransferase_CS"/>
</dbReference>
<dbReference type="SFLD" id="SFLDS00029">
    <property type="entry name" value="Radical_SAM"/>
    <property type="match status" value="1"/>
</dbReference>
<dbReference type="PROSITE" id="PS51918">
    <property type="entry name" value="RADICAL_SAM"/>
    <property type="match status" value="1"/>
</dbReference>
<dbReference type="PANTHER" id="PTHR43409:SF7">
    <property type="entry name" value="BLL1977 PROTEIN"/>
    <property type="match status" value="1"/>
</dbReference>
<dbReference type="SFLD" id="SFLDG01082">
    <property type="entry name" value="B12-binding_domain_containing"/>
    <property type="match status" value="1"/>
</dbReference>
<dbReference type="Gene3D" id="3.80.30.20">
    <property type="entry name" value="tm_1862 like domain"/>
    <property type="match status" value="1"/>
</dbReference>
<dbReference type="SFLD" id="SFLDG01123">
    <property type="entry name" value="methyltransferase_(Class_B)"/>
    <property type="match status" value="1"/>
</dbReference>
<dbReference type="InterPro" id="IPR034466">
    <property type="entry name" value="Methyltransferase_Class_B"/>
</dbReference>
<dbReference type="InterPro" id="IPR023404">
    <property type="entry name" value="rSAM_horseshoe"/>
</dbReference>
<dbReference type="SUPFAM" id="SSF52242">
    <property type="entry name" value="Cobalamin (vitamin B12)-binding domain"/>
    <property type="match status" value="1"/>
</dbReference>
<evidence type="ECO:0000256" key="5">
    <source>
        <dbReference type="ARBA" id="ARBA00022691"/>
    </source>
</evidence>
<keyword evidence="5" id="KW-0949">S-adenosyl-L-methionine</keyword>
<dbReference type="Gene3D" id="3.40.50.280">
    <property type="entry name" value="Cobalamin-binding domain"/>
    <property type="match status" value="1"/>
</dbReference>
<dbReference type="InterPro" id="IPR006638">
    <property type="entry name" value="Elp3/MiaA/NifB-like_rSAM"/>
</dbReference>
<accession>A0ABN6VNQ4</accession>
<dbReference type="EMBL" id="AP027151">
    <property type="protein sequence ID" value="BDV41896.1"/>
    <property type="molecule type" value="Genomic_DNA"/>
</dbReference>
<reference evidence="11 12" key="1">
    <citation type="submission" date="2022-12" db="EMBL/GenBank/DDBJ databases">
        <title>Polyphasic characterization of Geotalea uranireducens NIT-SL11 newly isolated from a complex of sewage sludge and microbially reduced graphene oxide.</title>
        <authorList>
            <person name="Xie L."/>
            <person name="Yoshida N."/>
            <person name="Meng L."/>
        </authorList>
    </citation>
    <scope>NUCLEOTIDE SEQUENCE [LARGE SCALE GENOMIC DNA]</scope>
    <source>
        <strain evidence="11 12">NIT-SL11</strain>
    </source>
</reference>
<evidence type="ECO:0000259" key="10">
    <source>
        <dbReference type="PROSITE" id="PS51918"/>
    </source>
</evidence>
<evidence type="ECO:0000256" key="6">
    <source>
        <dbReference type="ARBA" id="ARBA00022723"/>
    </source>
</evidence>
<evidence type="ECO:0000256" key="1">
    <source>
        <dbReference type="ARBA" id="ARBA00001966"/>
    </source>
</evidence>
<evidence type="ECO:0000256" key="8">
    <source>
        <dbReference type="ARBA" id="ARBA00023014"/>
    </source>
</evidence>
<proteinExistence type="predicted"/>
<dbReference type="InterPro" id="IPR058240">
    <property type="entry name" value="rSAM_sf"/>
</dbReference>
<dbReference type="Pfam" id="PF04055">
    <property type="entry name" value="Radical_SAM"/>
    <property type="match status" value="1"/>
</dbReference>
<organism evidence="11 12">
    <name type="scientific">Geotalea uraniireducens</name>
    <dbReference type="NCBI Taxonomy" id="351604"/>
    <lineage>
        <taxon>Bacteria</taxon>
        <taxon>Pseudomonadati</taxon>
        <taxon>Thermodesulfobacteriota</taxon>
        <taxon>Desulfuromonadia</taxon>
        <taxon>Geobacterales</taxon>
        <taxon>Geobacteraceae</taxon>
        <taxon>Geotalea</taxon>
    </lineage>
</organism>
<keyword evidence="4" id="KW-0808">Transferase</keyword>
<evidence type="ECO:0000313" key="11">
    <source>
        <dbReference type="EMBL" id="BDV41896.1"/>
    </source>
</evidence>
<sequence length="491" mass="54686">MNVLLLRPHPGNDRFGLGPFFRVEPLGLEYIGAALRAAGHTVTAADLRFRPAAAAWVRRSRPRLVGISCLHALEYERVVETAREVRRASPETFILVGGHAAAAFPAPLECDAVDAICLDDGEELVPAVAAALDRGERLDEVPGLRLRTGDGWFSTPEPSRQGCLDLVPLPARDLVARHRHGYHCLLFKPVWLVETARGCPHRCSFCSVWQLYGRSCRERSIAAVVEDFATAGDAVFVADDLFWHNPERSLELAAALKKRGVFKRWLLVQTRTDLICRSGELMAAWRPLAKDFDIFLGLEAATDRGLAGLAKDSGVAASVEAVRLARELRYGINGNFLIDPDWNEGDFHDLWEFVARHGLQRAGFTILTPLPGTDYFREVASRIAAQPWSNFDMHHLLWEPRLGARRFFELYAETWRRSILNTSGEKGLADWMRQVRPAQVPYIARVLWRTQRMMKPAAYLAEYEATRPRTTAPLVGAELPAGAPAAGRGVA</sequence>